<dbReference type="AlphaFoldDB" id="A0A849IE85"/>
<evidence type="ECO:0000256" key="1">
    <source>
        <dbReference type="ARBA" id="ARBA00004141"/>
    </source>
</evidence>
<protein>
    <submittedName>
        <fullName evidence="7">GtrA family protein</fullName>
    </submittedName>
</protein>
<organism evidence="7 8">
    <name type="scientific">Enterovirga aerilata</name>
    <dbReference type="NCBI Taxonomy" id="2730920"/>
    <lineage>
        <taxon>Bacteria</taxon>
        <taxon>Pseudomonadati</taxon>
        <taxon>Pseudomonadota</taxon>
        <taxon>Alphaproteobacteria</taxon>
        <taxon>Hyphomicrobiales</taxon>
        <taxon>Methylobacteriaceae</taxon>
        <taxon>Enterovirga</taxon>
    </lineage>
</organism>
<dbReference type="RefSeq" id="WP_171219960.1">
    <property type="nucleotide sequence ID" value="NZ_JABEPP010000005.1"/>
</dbReference>
<evidence type="ECO:0000313" key="8">
    <source>
        <dbReference type="Proteomes" id="UP000564885"/>
    </source>
</evidence>
<dbReference type="Proteomes" id="UP000564885">
    <property type="component" value="Unassembled WGS sequence"/>
</dbReference>
<accession>A0A849IE85</accession>
<evidence type="ECO:0000259" key="6">
    <source>
        <dbReference type="Pfam" id="PF04138"/>
    </source>
</evidence>
<dbReference type="EMBL" id="JABEPP010000005">
    <property type="protein sequence ID" value="NNM74535.1"/>
    <property type="molecule type" value="Genomic_DNA"/>
</dbReference>
<feature type="domain" description="GtrA/DPMS transmembrane" evidence="6">
    <location>
        <begin position="24"/>
        <end position="134"/>
    </location>
</feature>
<evidence type="ECO:0000256" key="3">
    <source>
        <dbReference type="ARBA" id="ARBA00022989"/>
    </source>
</evidence>
<feature type="transmembrane region" description="Helical" evidence="5">
    <location>
        <begin position="108"/>
        <end position="128"/>
    </location>
</feature>
<sequence length="138" mass="14662">MPAASGSGGLGRMLARGPSPQFVRFVLAGLVNTGFGYAAFLVALALCPTTFSALVASTIVAILFNFVSQGLYVFRNLRIRFLWRFLLTYALVFLFNALGLAALEGAGIRPQIGGLLLLPVAVLISYGLNSRFAFGSAR</sequence>
<dbReference type="Pfam" id="PF04138">
    <property type="entry name" value="GtrA_DPMS_TM"/>
    <property type="match status" value="1"/>
</dbReference>
<evidence type="ECO:0000256" key="4">
    <source>
        <dbReference type="ARBA" id="ARBA00023136"/>
    </source>
</evidence>
<comment type="subcellular location">
    <subcellularLocation>
        <location evidence="1">Membrane</location>
        <topology evidence="1">Multi-pass membrane protein</topology>
    </subcellularLocation>
</comment>
<keyword evidence="3 5" id="KW-1133">Transmembrane helix</keyword>
<dbReference type="InterPro" id="IPR007267">
    <property type="entry name" value="GtrA_DPMS_TM"/>
</dbReference>
<dbReference type="GO" id="GO:0016020">
    <property type="term" value="C:membrane"/>
    <property type="evidence" value="ECO:0007669"/>
    <property type="project" value="UniProtKB-SubCell"/>
</dbReference>
<feature type="transmembrane region" description="Helical" evidence="5">
    <location>
        <begin position="22"/>
        <end position="45"/>
    </location>
</feature>
<feature type="transmembrane region" description="Helical" evidence="5">
    <location>
        <begin position="51"/>
        <end position="74"/>
    </location>
</feature>
<evidence type="ECO:0000256" key="5">
    <source>
        <dbReference type="SAM" id="Phobius"/>
    </source>
</evidence>
<evidence type="ECO:0000256" key="2">
    <source>
        <dbReference type="ARBA" id="ARBA00022692"/>
    </source>
</evidence>
<keyword evidence="8" id="KW-1185">Reference proteome</keyword>
<name>A0A849IE85_9HYPH</name>
<keyword evidence="2 5" id="KW-0812">Transmembrane</keyword>
<proteinExistence type="predicted"/>
<keyword evidence="4 5" id="KW-0472">Membrane</keyword>
<gene>
    <name evidence="7" type="ORF">HJG44_19430</name>
</gene>
<evidence type="ECO:0000313" key="7">
    <source>
        <dbReference type="EMBL" id="NNM74535.1"/>
    </source>
</evidence>
<dbReference type="GO" id="GO:0000271">
    <property type="term" value="P:polysaccharide biosynthetic process"/>
    <property type="evidence" value="ECO:0007669"/>
    <property type="project" value="InterPro"/>
</dbReference>
<comment type="caution">
    <text evidence="7">The sequence shown here is derived from an EMBL/GenBank/DDBJ whole genome shotgun (WGS) entry which is preliminary data.</text>
</comment>
<feature type="transmembrane region" description="Helical" evidence="5">
    <location>
        <begin position="81"/>
        <end position="102"/>
    </location>
</feature>
<reference evidence="7 8" key="1">
    <citation type="submission" date="2020-04" db="EMBL/GenBank/DDBJ databases">
        <title>Enterovirga sp. isolate from soil.</title>
        <authorList>
            <person name="Chea S."/>
            <person name="Kim D.-U."/>
        </authorList>
    </citation>
    <scope>NUCLEOTIDE SEQUENCE [LARGE SCALE GENOMIC DNA]</scope>
    <source>
        <strain evidence="7 8">DB1703</strain>
    </source>
</reference>